<dbReference type="EMBL" id="JBICCN010000255">
    <property type="protein sequence ID" value="KAL3082013.1"/>
    <property type="molecule type" value="Genomic_DNA"/>
</dbReference>
<accession>A0ABD2J0K9</accession>
<keyword evidence="2" id="KW-0732">Signal</keyword>
<feature type="chain" id="PRO_5044856304" description="Secreted protein" evidence="2">
    <location>
        <begin position="23"/>
        <end position="114"/>
    </location>
</feature>
<comment type="caution">
    <text evidence="3">The sequence shown here is derived from an EMBL/GenBank/DDBJ whole genome shotgun (WGS) entry which is preliminary data.</text>
</comment>
<organism evidence="3 4">
    <name type="scientific">Heterodera schachtii</name>
    <name type="common">Sugarbeet cyst nematode worm</name>
    <name type="synonym">Tylenchus schachtii</name>
    <dbReference type="NCBI Taxonomy" id="97005"/>
    <lineage>
        <taxon>Eukaryota</taxon>
        <taxon>Metazoa</taxon>
        <taxon>Ecdysozoa</taxon>
        <taxon>Nematoda</taxon>
        <taxon>Chromadorea</taxon>
        <taxon>Rhabditida</taxon>
        <taxon>Tylenchina</taxon>
        <taxon>Tylenchomorpha</taxon>
        <taxon>Tylenchoidea</taxon>
        <taxon>Heteroderidae</taxon>
        <taxon>Heteroderinae</taxon>
        <taxon>Heterodera</taxon>
    </lineage>
</organism>
<feature type="region of interest" description="Disordered" evidence="1">
    <location>
        <begin position="66"/>
        <end position="114"/>
    </location>
</feature>
<protein>
    <recommendedName>
        <fullName evidence="5">Secreted protein</fullName>
    </recommendedName>
</protein>
<feature type="compositionally biased region" description="Acidic residues" evidence="1">
    <location>
        <begin position="66"/>
        <end position="75"/>
    </location>
</feature>
<gene>
    <name evidence="3" type="ORF">niasHS_013034</name>
</gene>
<keyword evidence="4" id="KW-1185">Reference proteome</keyword>
<evidence type="ECO:0000313" key="4">
    <source>
        <dbReference type="Proteomes" id="UP001620645"/>
    </source>
</evidence>
<proteinExistence type="predicted"/>
<name>A0ABD2J0K9_HETSC</name>
<sequence>MNLCFIHAIILFAFLLVHNCFSSIISKQFLLNLAEKSPGDPFLKCIQQHPIATCCWRFPEIDDCPSEEEDEEQYEEENKREEEKSKSGEKKNENFIEESGDKDWQKQYGDEFFS</sequence>
<feature type="compositionally biased region" description="Basic and acidic residues" evidence="1">
    <location>
        <begin position="76"/>
        <end position="114"/>
    </location>
</feature>
<evidence type="ECO:0000313" key="3">
    <source>
        <dbReference type="EMBL" id="KAL3082013.1"/>
    </source>
</evidence>
<dbReference type="Proteomes" id="UP001620645">
    <property type="component" value="Unassembled WGS sequence"/>
</dbReference>
<dbReference type="AlphaFoldDB" id="A0ABD2J0K9"/>
<reference evidence="3 4" key="1">
    <citation type="submission" date="2024-10" db="EMBL/GenBank/DDBJ databases">
        <authorList>
            <person name="Kim D."/>
        </authorList>
    </citation>
    <scope>NUCLEOTIDE SEQUENCE [LARGE SCALE GENOMIC DNA]</scope>
    <source>
        <strain evidence="3">Taebaek</strain>
    </source>
</reference>
<evidence type="ECO:0000256" key="1">
    <source>
        <dbReference type="SAM" id="MobiDB-lite"/>
    </source>
</evidence>
<feature type="signal peptide" evidence="2">
    <location>
        <begin position="1"/>
        <end position="22"/>
    </location>
</feature>
<evidence type="ECO:0000256" key="2">
    <source>
        <dbReference type="SAM" id="SignalP"/>
    </source>
</evidence>
<evidence type="ECO:0008006" key="5">
    <source>
        <dbReference type="Google" id="ProtNLM"/>
    </source>
</evidence>